<proteinExistence type="inferred from homology"/>
<evidence type="ECO:0000256" key="4">
    <source>
        <dbReference type="ARBA" id="ARBA00022741"/>
    </source>
</evidence>
<evidence type="ECO:0000256" key="1">
    <source>
        <dbReference type="ARBA" id="ARBA00022490"/>
    </source>
</evidence>
<dbReference type="InterPro" id="IPR013482">
    <property type="entry name" value="Molybde_CF_guanTrfase"/>
</dbReference>
<dbReference type="EC" id="2.7.7.77" evidence="8"/>
<keyword evidence="2 8" id="KW-0808">Transferase</keyword>
<dbReference type="GO" id="GO:0046872">
    <property type="term" value="F:metal ion binding"/>
    <property type="evidence" value="ECO:0007669"/>
    <property type="project" value="UniProtKB-KW"/>
</dbReference>
<dbReference type="InterPro" id="IPR029044">
    <property type="entry name" value="Nucleotide-diphossugar_trans"/>
</dbReference>
<dbReference type="AlphaFoldDB" id="E1QEQ1"/>
<comment type="caution">
    <text evidence="8">Lacks conserved residue(s) required for the propagation of feature annotation.</text>
</comment>
<feature type="binding site" evidence="8">
    <location>
        <position position="96"/>
    </location>
    <ligand>
        <name>Mg(2+)</name>
        <dbReference type="ChEBI" id="CHEBI:18420"/>
    </ligand>
</feature>
<keyword evidence="1 8" id="KW-0963">Cytoplasm</keyword>
<feature type="binding site" evidence="8">
    <location>
        <begin position="10"/>
        <end position="12"/>
    </location>
    <ligand>
        <name>GTP</name>
        <dbReference type="ChEBI" id="CHEBI:37565"/>
    </ligand>
</feature>
<feature type="binding site" evidence="8">
    <location>
        <position position="22"/>
    </location>
    <ligand>
        <name>GTP</name>
        <dbReference type="ChEBI" id="CHEBI:37565"/>
    </ligand>
</feature>
<dbReference type="SUPFAM" id="SSF53448">
    <property type="entry name" value="Nucleotide-diphospho-sugar transferases"/>
    <property type="match status" value="1"/>
</dbReference>
<gene>
    <name evidence="8" type="primary">mobA</name>
    <name evidence="10" type="ordered locus">Deba_0665</name>
</gene>
<dbReference type="STRING" id="644282.Deba_0665"/>
<dbReference type="Proteomes" id="UP000009047">
    <property type="component" value="Chromosome"/>
</dbReference>
<dbReference type="RefSeq" id="WP_013257492.1">
    <property type="nucleotide sequence ID" value="NC_014365.1"/>
</dbReference>
<dbReference type="HAMAP" id="MF_00316">
    <property type="entry name" value="MobA"/>
    <property type="match status" value="1"/>
</dbReference>
<keyword evidence="5 8" id="KW-0460">Magnesium</keyword>
<dbReference type="GO" id="GO:0005737">
    <property type="term" value="C:cytoplasm"/>
    <property type="evidence" value="ECO:0007669"/>
    <property type="project" value="UniProtKB-SubCell"/>
</dbReference>
<dbReference type="PANTHER" id="PTHR19136">
    <property type="entry name" value="MOLYBDENUM COFACTOR GUANYLYLTRANSFERASE"/>
    <property type="match status" value="1"/>
</dbReference>
<dbReference type="Pfam" id="PF12804">
    <property type="entry name" value="NTP_transf_3"/>
    <property type="match status" value="1"/>
</dbReference>
<evidence type="ECO:0000256" key="2">
    <source>
        <dbReference type="ARBA" id="ARBA00022679"/>
    </source>
</evidence>
<organism evidence="10 11">
    <name type="scientific">Desulfarculus baarsii (strain ATCC 33931 / DSM 2075 / LMG 7858 / VKM B-1802 / 2st14)</name>
    <dbReference type="NCBI Taxonomy" id="644282"/>
    <lineage>
        <taxon>Bacteria</taxon>
        <taxon>Pseudomonadati</taxon>
        <taxon>Thermodesulfobacteriota</taxon>
        <taxon>Desulfarculia</taxon>
        <taxon>Desulfarculales</taxon>
        <taxon>Desulfarculaceae</taxon>
        <taxon>Desulfarculus</taxon>
    </lineage>
</organism>
<comment type="similarity">
    <text evidence="8">Belongs to the MobA family.</text>
</comment>
<evidence type="ECO:0000256" key="3">
    <source>
        <dbReference type="ARBA" id="ARBA00022723"/>
    </source>
</evidence>
<keyword evidence="7 8" id="KW-0501">Molybdenum cofactor biosynthesis</keyword>
<comment type="domain">
    <text evidence="8">The N-terminal domain determines nucleotide recognition and specific binding, while the C-terminal domain determines the specific binding to the target protein.</text>
</comment>
<evidence type="ECO:0000259" key="9">
    <source>
        <dbReference type="Pfam" id="PF12804"/>
    </source>
</evidence>
<evidence type="ECO:0000256" key="6">
    <source>
        <dbReference type="ARBA" id="ARBA00023134"/>
    </source>
</evidence>
<sequence length="223" mass="23193">MPEPPLGVVLAGGPGRRLGGGKPWRTVAGRRLIDLAVEKLAAACPRVAVVCAEVAAMADLTVEVLADRWPGQGPLGGLATAFLDTGAASVLLLAVDAPLVQPALLARLAQGDGRMRAVAPLGPLGPEPLLAWYSRDVLGQALGLLKGGQPRMKRLLGRHCTRFIGPAELAQLDPQGLSFINVNRPEDLALARRLMGECVKTDTSIAESVADGTQQPSAKSGPR</sequence>
<evidence type="ECO:0000256" key="7">
    <source>
        <dbReference type="ARBA" id="ARBA00023150"/>
    </source>
</evidence>
<dbReference type="InterPro" id="IPR025877">
    <property type="entry name" value="MobA-like_NTP_Trfase"/>
</dbReference>
<comment type="subcellular location">
    <subcellularLocation>
        <location evidence="8">Cytoplasm</location>
    </subcellularLocation>
</comment>
<dbReference type="GO" id="GO:0006777">
    <property type="term" value="P:Mo-molybdopterin cofactor biosynthetic process"/>
    <property type="evidence" value="ECO:0007669"/>
    <property type="project" value="UniProtKB-KW"/>
</dbReference>
<evidence type="ECO:0000256" key="5">
    <source>
        <dbReference type="ARBA" id="ARBA00022842"/>
    </source>
</evidence>
<name>E1QEQ1_DESB2</name>
<keyword evidence="6 8" id="KW-0342">GTP-binding</keyword>
<protein>
    <recommendedName>
        <fullName evidence="8">Probable molybdenum cofactor guanylyltransferase</fullName>
        <shortName evidence="8">MoCo guanylyltransferase</shortName>
        <ecNumber evidence="8">2.7.7.77</ecNumber>
    </recommendedName>
    <alternativeName>
        <fullName evidence="8">GTP:molybdopterin guanylyltransferase</fullName>
    </alternativeName>
    <alternativeName>
        <fullName evidence="8">Mo-MPT guanylyltransferase</fullName>
    </alternativeName>
    <alternativeName>
        <fullName evidence="8">Molybdopterin guanylyltransferase</fullName>
    </alternativeName>
    <alternativeName>
        <fullName evidence="8">Molybdopterin-guanine dinucleotide synthase</fullName>
        <shortName evidence="8">MGD synthase</shortName>
    </alternativeName>
</protein>
<dbReference type="PANTHER" id="PTHR19136:SF81">
    <property type="entry name" value="MOLYBDENUM COFACTOR GUANYLYLTRANSFERASE"/>
    <property type="match status" value="1"/>
</dbReference>
<evidence type="ECO:0000256" key="8">
    <source>
        <dbReference type="HAMAP-Rule" id="MF_00316"/>
    </source>
</evidence>
<keyword evidence="3 8" id="KW-0479">Metal-binding</keyword>
<dbReference type="OrthoDB" id="9788394at2"/>
<dbReference type="KEGG" id="dbr:Deba_0665"/>
<keyword evidence="11" id="KW-1185">Reference proteome</keyword>
<dbReference type="Gene3D" id="3.90.550.10">
    <property type="entry name" value="Spore Coat Polysaccharide Biosynthesis Protein SpsA, Chain A"/>
    <property type="match status" value="1"/>
</dbReference>
<reference evidence="10 11" key="1">
    <citation type="journal article" date="2010" name="Stand. Genomic Sci.">
        <title>Complete genome sequence of Desulfarculus baarsii type strain (2st14).</title>
        <authorList>
            <person name="Sun H."/>
            <person name="Spring S."/>
            <person name="Lapidus A."/>
            <person name="Davenport K."/>
            <person name="Del Rio T.G."/>
            <person name="Tice H."/>
            <person name="Nolan M."/>
            <person name="Copeland A."/>
            <person name="Cheng J.F."/>
            <person name="Lucas S."/>
            <person name="Tapia R."/>
            <person name="Goodwin L."/>
            <person name="Pitluck S."/>
            <person name="Ivanova N."/>
            <person name="Pagani I."/>
            <person name="Mavromatis K."/>
            <person name="Ovchinnikova G."/>
            <person name="Pati A."/>
            <person name="Chen A."/>
            <person name="Palaniappan K."/>
            <person name="Hauser L."/>
            <person name="Chang Y.J."/>
            <person name="Jeffries C.D."/>
            <person name="Detter J.C."/>
            <person name="Han C."/>
            <person name="Rohde M."/>
            <person name="Brambilla E."/>
            <person name="Goker M."/>
            <person name="Woyke T."/>
            <person name="Bristow J."/>
            <person name="Eisen J.A."/>
            <person name="Markowitz V."/>
            <person name="Hugenholtz P."/>
            <person name="Kyrpides N.C."/>
            <person name="Klenk H.P."/>
            <person name="Land M."/>
        </authorList>
    </citation>
    <scope>NUCLEOTIDE SEQUENCE [LARGE SCALE GENOMIC DNA]</scope>
    <source>
        <strain evidence="11">ATCC 33931 / DSM 2075 / LMG 7858 / VKM B-1802 / 2st14</strain>
    </source>
</reference>
<comment type="function">
    <text evidence="8">Transfers a GMP moiety from GTP to Mo-molybdopterin (Mo-MPT) cofactor (Moco or molybdenum cofactor) to form Mo-molybdopterin guanine dinucleotide (Mo-MGD) cofactor.</text>
</comment>
<comment type="cofactor">
    <cofactor evidence="8">
        <name>Mg(2+)</name>
        <dbReference type="ChEBI" id="CHEBI:18420"/>
    </cofactor>
</comment>
<feature type="binding site" evidence="8">
    <location>
        <position position="67"/>
    </location>
    <ligand>
        <name>GTP</name>
        <dbReference type="ChEBI" id="CHEBI:37565"/>
    </ligand>
</feature>
<accession>E1QEQ1</accession>
<evidence type="ECO:0000313" key="10">
    <source>
        <dbReference type="EMBL" id="ADK84037.1"/>
    </source>
</evidence>
<dbReference type="CDD" id="cd02503">
    <property type="entry name" value="MobA"/>
    <property type="match status" value="1"/>
</dbReference>
<dbReference type="eggNOG" id="COG0746">
    <property type="taxonomic scope" value="Bacteria"/>
</dbReference>
<dbReference type="HOGENOM" id="CLU_055597_2_1_7"/>
<dbReference type="EMBL" id="CP002085">
    <property type="protein sequence ID" value="ADK84037.1"/>
    <property type="molecule type" value="Genomic_DNA"/>
</dbReference>
<feature type="binding site" evidence="8">
    <location>
        <position position="96"/>
    </location>
    <ligand>
        <name>GTP</name>
        <dbReference type="ChEBI" id="CHEBI:37565"/>
    </ligand>
</feature>
<dbReference type="GO" id="GO:0005525">
    <property type="term" value="F:GTP binding"/>
    <property type="evidence" value="ECO:0007669"/>
    <property type="project" value="UniProtKB-UniRule"/>
</dbReference>
<keyword evidence="10" id="KW-0548">Nucleotidyltransferase</keyword>
<dbReference type="GO" id="GO:0061603">
    <property type="term" value="F:molybdenum cofactor guanylyltransferase activity"/>
    <property type="evidence" value="ECO:0007669"/>
    <property type="project" value="UniProtKB-EC"/>
</dbReference>
<keyword evidence="4 8" id="KW-0547">Nucleotide-binding</keyword>
<feature type="domain" description="MobA-like NTP transferase" evidence="9">
    <location>
        <begin position="7"/>
        <end position="159"/>
    </location>
</feature>
<evidence type="ECO:0000313" key="11">
    <source>
        <dbReference type="Proteomes" id="UP000009047"/>
    </source>
</evidence>
<comment type="catalytic activity">
    <reaction evidence="8">
        <text>Mo-molybdopterin + GTP + H(+) = Mo-molybdopterin guanine dinucleotide + diphosphate</text>
        <dbReference type="Rhea" id="RHEA:34243"/>
        <dbReference type="ChEBI" id="CHEBI:15378"/>
        <dbReference type="ChEBI" id="CHEBI:33019"/>
        <dbReference type="ChEBI" id="CHEBI:37565"/>
        <dbReference type="ChEBI" id="CHEBI:71302"/>
        <dbReference type="ChEBI" id="CHEBI:71310"/>
        <dbReference type="EC" id="2.7.7.77"/>
    </reaction>
</comment>